<keyword evidence="2" id="KW-0808">Transferase</keyword>
<dbReference type="GO" id="GO:0016740">
    <property type="term" value="F:transferase activity"/>
    <property type="evidence" value="ECO:0007669"/>
    <property type="project" value="UniProtKB-KW"/>
</dbReference>
<comment type="caution">
    <text evidence="2">The sequence shown here is derived from an EMBL/GenBank/DDBJ whole genome shotgun (WGS) entry which is preliminary data.</text>
</comment>
<dbReference type="RefSeq" id="WP_139649569.1">
    <property type="nucleotide sequence ID" value="NZ_BAAAZS010000035.1"/>
</dbReference>
<feature type="domain" description="Aminoglycoside phosphotransferase" evidence="1">
    <location>
        <begin position="59"/>
        <end position="258"/>
    </location>
</feature>
<dbReference type="Pfam" id="PF01636">
    <property type="entry name" value="APH"/>
    <property type="match status" value="1"/>
</dbReference>
<evidence type="ECO:0000313" key="2">
    <source>
        <dbReference type="EMBL" id="TNM25866.1"/>
    </source>
</evidence>
<dbReference type="Gene3D" id="3.30.200.20">
    <property type="entry name" value="Phosphorylase Kinase, domain 1"/>
    <property type="match status" value="1"/>
</dbReference>
<dbReference type="InterPro" id="IPR002575">
    <property type="entry name" value="Aminoglycoside_PTrfase"/>
</dbReference>
<organism evidence="2 3">
    <name type="scientific">Streptomyces sedi</name>
    <dbReference type="NCBI Taxonomy" id="555059"/>
    <lineage>
        <taxon>Bacteria</taxon>
        <taxon>Bacillati</taxon>
        <taxon>Actinomycetota</taxon>
        <taxon>Actinomycetes</taxon>
        <taxon>Kitasatosporales</taxon>
        <taxon>Streptomycetaceae</taxon>
        <taxon>Streptomyces</taxon>
    </lineage>
</organism>
<evidence type="ECO:0000259" key="1">
    <source>
        <dbReference type="Pfam" id="PF01636"/>
    </source>
</evidence>
<protein>
    <submittedName>
        <fullName evidence="2">Aminoglycoside phosphotransferase family protein</fullName>
    </submittedName>
</protein>
<dbReference type="Gene3D" id="1.10.510.10">
    <property type="entry name" value="Transferase(Phosphotransferase) domain 1"/>
    <property type="match status" value="1"/>
</dbReference>
<gene>
    <name evidence="2" type="ORF">FH715_25960</name>
</gene>
<dbReference type="SUPFAM" id="SSF56112">
    <property type="entry name" value="Protein kinase-like (PK-like)"/>
    <property type="match status" value="1"/>
</dbReference>
<proteinExistence type="predicted"/>
<keyword evidence="3" id="KW-1185">Reference proteome</keyword>
<evidence type="ECO:0000313" key="3">
    <source>
        <dbReference type="Proteomes" id="UP000311713"/>
    </source>
</evidence>
<accession>A0A5C4UR35</accession>
<dbReference type="InterPro" id="IPR011009">
    <property type="entry name" value="Kinase-like_dom_sf"/>
</dbReference>
<dbReference type="OrthoDB" id="115252at2"/>
<reference evidence="2 3" key="1">
    <citation type="submission" date="2019-06" db="EMBL/GenBank/DDBJ databases">
        <title>Draft genome of Streptomyces sedi sp. JCM16909.</title>
        <authorList>
            <person name="Klykleung N."/>
            <person name="Tanasupawat S."/>
            <person name="Kudo T."/>
            <person name="Yuki M."/>
            <person name="Ohkuma M."/>
        </authorList>
    </citation>
    <scope>NUCLEOTIDE SEQUENCE [LARGE SCALE GENOMIC DNA]</scope>
    <source>
        <strain evidence="2 3">JCM 16909</strain>
    </source>
</reference>
<name>A0A5C4UR35_9ACTN</name>
<dbReference type="EMBL" id="VDGT01000027">
    <property type="protein sequence ID" value="TNM25866.1"/>
    <property type="molecule type" value="Genomic_DNA"/>
</dbReference>
<dbReference type="AlphaFoldDB" id="A0A5C4UR35"/>
<dbReference type="Proteomes" id="UP000311713">
    <property type="component" value="Unassembled WGS sequence"/>
</dbReference>
<sequence>MLLPPDHVHPAKLRELVESQYGPVHGPFEFQPLGEDSWAFRAGDYWVSVRRDLRGHHPEAYRAATALAASGLSAVLAPLKSGDGNILHAVNESPVIVFPYVEARQTHRDELSTEELERIIGLVRAVHESKVKVELPVEDFRLGFEAELRDTFDFLHHDEPCDSGYPQRLHRLLQPQREHLAQLWRENTALAEKCMRNGAAFVVTHGEPSAPNILRTSEGFLLADWGGAMLGPPERDWFQVRRTLGPPPGCRDEFMDFYATKWILSEVCEYATIFRETPADDEQMAAMWKKLMGYIPTA</sequence>